<accession>A0A1N6MYK2</accession>
<reference evidence="1 4" key="3">
    <citation type="journal article" date="2017" name="Nat. Microbiol.">
        <title>Natural product diversity associated with the nematode symbionts Photorhabdus and Xenorhabdus.</title>
        <authorList>
            <person name="Tobias N.J."/>
            <person name="Wolff H."/>
            <person name="Djahanschiri B."/>
            <person name="Grundmann F."/>
            <person name="Kronenwerth M."/>
            <person name="Shi Y.M."/>
            <person name="Simonyi S."/>
            <person name="Grun P."/>
            <person name="Shapiro-Ilan D."/>
            <person name="Pidot S.J."/>
            <person name="Stinear T.P."/>
            <person name="Ebersberger I."/>
            <person name="Bode H.B."/>
        </authorList>
    </citation>
    <scope>NUCLEOTIDE SEQUENCE [LARGE SCALE GENOMIC DNA]</scope>
    <source>
        <strain evidence="1 4">DSM 16336</strain>
    </source>
</reference>
<dbReference type="RefSeq" id="WP_169923619.1">
    <property type="nucleotide sequence ID" value="NZ_CAWNQC010000293.1"/>
</dbReference>
<gene>
    <name evidence="1" type="ORF">Xinn_03769</name>
    <name evidence="2" type="ORF">XIS1_470008</name>
</gene>
<protein>
    <submittedName>
        <fullName evidence="1">Lipoprotein</fullName>
    </submittedName>
</protein>
<dbReference type="EMBL" id="FTLG01000189">
    <property type="protein sequence ID" value="SIP73864.1"/>
    <property type="molecule type" value="Genomic_DNA"/>
</dbReference>
<dbReference type="NCBIfam" id="TIGR03352">
    <property type="entry name" value="VI_chp_3"/>
    <property type="match status" value="1"/>
</dbReference>
<dbReference type="Proteomes" id="UP000224871">
    <property type="component" value="Unassembled WGS sequence"/>
</dbReference>
<dbReference type="InterPro" id="IPR017734">
    <property type="entry name" value="T6SS_SciN"/>
</dbReference>
<dbReference type="InterPro" id="IPR038706">
    <property type="entry name" value="Type_VI_SciN-like_sf"/>
</dbReference>
<dbReference type="Gene3D" id="2.60.40.4150">
    <property type="entry name" value="Type VI secretion system, lipoprotein SciN"/>
    <property type="match status" value="1"/>
</dbReference>
<dbReference type="PANTHER" id="PTHR37625">
    <property type="entry name" value="OUTER MEMBRANE LIPOPROTEIN-RELATED"/>
    <property type="match status" value="1"/>
</dbReference>
<proteinExistence type="predicted"/>
<name>A0A1N6MYK2_9GAMM</name>
<dbReference type="EMBL" id="NIBU01000090">
    <property type="protein sequence ID" value="PHM28782.1"/>
    <property type="molecule type" value="Genomic_DNA"/>
</dbReference>
<reference evidence="3" key="2">
    <citation type="submission" date="2016-12" db="EMBL/GenBank/DDBJ databases">
        <authorList>
            <person name="Gaudriault S."/>
        </authorList>
    </citation>
    <scope>NUCLEOTIDE SEQUENCE [LARGE SCALE GENOMIC DNA]</scope>
    <source>
        <strain evidence="3">HGB1681 (deposited as PTA-6826 in the American Type Culture Collection)</strain>
    </source>
</reference>
<dbReference type="AlphaFoldDB" id="A0A1N6MYK2"/>
<organism evidence="2 3">
    <name type="scientific">Xenorhabdus innexi</name>
    <dbReference type="NCBI Taxonomy" id="290109"/>
    <lineage>
        <taxon>Bacteria</taxon>
        <taxon>Pseudomonadati</taxon>
        <taxon>Pseudomonadota</taxon>
        <taxon>Gammaproteobacteria</taxon>
        <taxon>Enterobacterales</taxon>
        <taxon>Morganellaceae</taxon>
        <taxon>Xenorhabdus</taxon>
    </lineage>
</organism>
<keyword evidence="4" id="KW-1185">Reference proteome</keyword>
<evidence type="ECO:0000313" key="1">
    <source>
        <dbReference type="EMBL" id="PHM28782.1"/>
    </source>
</evidence>
<keyword evidence="1" id="KW-0449">Lipoprotein</keyword>
<evidence type="ECO:0000313" key="4">
    <source>
        <dbReference type="Proteomes" id="UP000224871"/>
    </source>
</evidence>
<dbReference type="Proteomes" id="UP000196435">
    <property type="component" value="Unassembled WGS sequence"/>
</dbReference>
<evidence type="ECO:0000313" key="2">
    <source>
        <dbReference type="EMBL" id="SIP73864.1"/>
    </source>
</evidence>
<dbReference type="PANTHER" id="PTHR37625:SF4">
    <property type="entry name" value="OUTER MEMBRANE LIPOPROTEIN"/>
    <property type="match status" value="1"/>
</dbReference>
<dbReference type="Pfam" id="PF12790">
    <property type="entry name" value="T6SS-SciN"/>
    <property type="match status" value="1"/>
</dbReference>
<evidence type="ECO:0000313" key="3">
    <source>
        <dbReference type="Proteomes" id="UP000196435"/>
    </source>
</evidence>
<reference evidence="2" key="1">
    <citation type="submission" date="2016-12" db="EMBL/GenBank/DDBJ databases">
        <authorList>
            <person name="Song W.-J."/>
            <person name="Kurnit D.M."/>
        </authorList>
    </citation>
    <scope>NUCLEOTIDE SEQUENCE [LARGE SCALE GENOMIC DNA]</scope>
    <source>
        <strain evidence="2">HGB1681</strain>
    </source>
</reference>
<sequence length="188" mass="21367">MILMDSFYELKKTVSSLHGMMKSGRVFTLLLLLTGCTSQPETRPPYQLRLTIAPDVNESAPLKIDVMLLKSKETFMSADFFALQGNAKDALGDKLVDEDQYFILPAERTRTWPEQNQPDINYIGIIAEYRNLEGKQWRLALPAPRSTKPPFYQFWRSAPKTLPVCLKVTGTGLSPDETCAAWTEEHHE</sequence>